<dbReference type="Proteomes" id="UP000774804">
    <property type="component" value="Unassembled WGS sequence"/>
</dbReference>
<evidence type="ECO:0000256" key="2">
    <source>
        <dbReference type="SAM" id="SignalP"/>
    </source>
</evidence>
<dbReference type="InterPro" id="IPR001229">
    <property type="entry name" value="Jacalin-like_lectin_dom"/>
</dbReference>
<evidence type="ECO:0000313" key="7">
    <source>
        <dbReference type="EMBL" id="KAG2997799.1"/>
    </source>
</evidence>
<evidence type="ECO:0000313" key="4">
    <source>
        <dbReference type="EMBL" id="KAG2869583.1"/>
    </source>
</evidence>
<proteinExistence type="predicted"/>
<sequence>MPLNERLMAVLQALTYLIIATGTTSADTSANELVTFDENIQLSQVFGGSQAYAFSDISSITLGQTLSSITVRGEARIDAVSTHVATPAEATWDHGGNGGKEYTLTLDPGE</sequence>
<feature type="domain" description="Jacalin-type lectin" evidence="3">
    <location>
        <begin position="44"/>
        <end position="110"/>
    </location>
</feature>
<dbReference type="Gene3D" id="2.100.10.30">
    <property type="entry name" value="Jacalin-like lectin domain"/>
    <property type="match status" value="1"/>
</dbReference>
<accession>A0A329RN63</accession>
<dbReference type="InterPro" id="IPR036404">
    <property type="entry name" value="Jacalin-like_lectin_dom_sf"/>
</dbReference>
<feature type="chain" id="PRO_5040067746" description="Jacalin-type lectin domain-containing protein" evidence="2">
    <location>
        <begin position="26"/>
        <end position="110"/>
    </location>
</feature>
<name>A0A329RN63_9STRA</name>
<reference evidence="9 10" key="1">
    <citation type="submission" date="2018-01" db="EMBL/GenBank/DDBJ databases">
        <title>Draft genome of the strawberry crown rot pathogen Phytophthora cactorum.</title>
        <authorList>
            <person name="Armitage A.D."/>
            <person name="Lysoe E."/>
            <person name="Nellist C.F."/>
            <person name="Harrison R.J."/>
            <person name="Brurberg M.B."/>
        </authorList>
    </citation>
    <scope>NUCLEOTIDE SEQUENCE [LARGE SCALE GENOMIC DNA]</scope>
    <source>
        <strain evidence="9 10">10300</strain>
    </source>
</reference>
<feature type="signal peptide" evidence="2">
    <location>
        <begin position="1"/>
        <end position="25"/>
    </location>
</feature>
<keyword evidence="10" id="KW-1185">Reference proteome</keyword>
<keyword evidence="2" id="KW-0732">Signal</keyword>
<evidence type="ECO:0000256" key="1">
    <source>
        <dbReference type="SAM" id="MobiDB-lite"/>
    </source>
</evidence>
<dbReference type="EMBL" id="RCMI01000039">
    <property type="protein sequence ID" value="KAG2940384.1"/>
    <property type="molecule type" value="Genomic_DNA"/>
</dbReference>
<dbReference type="Proteomes" id="UP000760860">
    <property type="component" value="Unassembled WGS sequence"/>
</dbReference>
<dbReference type="VEuPathDB" id="FungiDB:PC110_g17436"/>
<comment type="caution">
    <text evidence="9">The sequence shown here is derived from an EMBL/GenBank/DDBJ whole genome shotgun (WGS) entry which is preliminary data.</text>
</comment>
<dbReference type="SUPFAM" id="SSF51101">
    <property type="entry name" value="Mannose-binding lectins"/>
    <property type="match status" value="1"/>
</dbReference>
<dbReference type="EMBL" id="RCML01000022">
    <property type="protein sequence ID" value="KAG2997799.1"/>
    <property type="molecule type" value="Genomic_DNA"/>
</dbReference>
<dbReference type="Pfam" id="PF01419">
    <property type="entry name" value="Jacalin"/>
    <property type="match status" value="1"/>
</dbReference>
<organism evidence="9 10">
    <name type="scientific">Phytophthora cactorum</name>
    <dbReference type="NCBI Taxonomy" id="29920"/>
    <lineage>
        <taxon>Eukaryota</taxon>
        <taxon>Sar</taxon>
        <taxon>Stramenopiles</taxon>
        <taxon>Oomycota</taxon>
        <taxon>Peronosporomycetes</taxon>
        <taxon>Peronosporales</taxon>
        <taxon>Peronosporaceae</taxon>
        <taxon>Phytophthora</taxon>
    </lineage>
</organism>
<dbReference type="Proteomes" id="UP000697107">
    <property type="component" value="Unassembled WGS sequence"/>
</dbReference>
<dbReference type="STRING" id="29920.A0A329RN63"/>
<dbReference type="Proteomes" id="UP000736787">
    <property type="component" value="Unassembled WGS sequence"/>
</dbReference>
<dbReference type="EMBL" id="MJFZ01000676">
    <property type="protein sequence ID" value="RAW26154.1"/>
    <property type="molecule type" value="Genomic_DNA"/>
</dbReference>
<evidence type="ECO:0000313" key="9">
    <source>
        <dbReference type="EMBL" id="RAW26154.1"/>
    </source>
</evidence>
<dbReference type="EMBL" id="RCMG01000001">
    <property type="protein sequence ID" value="KAG2869583.1"/>
    <property type="molecule type" value="Genomic_DNA"/>
</dbReference>
<feature type="region of interest" description="Disordered" evidence="1">
    <location>
        <begin position="88"/>
        <end position="110"/>
    </location>
</feature>
<evidence type="ECO:0000313" key="8">
    <source>
        <dbReference type="EMBL" id="KAG3226724.1"/>
    </source>
</evidence>
<evidence type="ECO:0000259" key="3">
    <source>
        <dbReference type="Pfam" id="PF01419"/>
    </source>
</evidence>
<dbReference type="OrthoDB" id="10441059at2759"/>
<dbReference type="EMBL" id="RCMV01000051">
    <property type="protein sequence ID" value="KAG3226724.1"/>
    <property type="molecule type" value="Genomic_DNA"/>
</dbReference>
<evidence type="ECO:0000313" key="10">
    <source>
        <dbReference type="Proteomes" id="UP000251314"/>
    </source>
</evidence>
<dbReference type="Proteomes" id="UP000735874">
    <property type="component" value="Unassembled WGS sequence"/>
</dbReference>
<reference evidence="8" key="2">
    <citation type="submission" date="2018-05" db="EMBL/GenBank/DDBJ databases">
        <title>Effector identification in a new, highly contiguous assembly of the strawberry crown rot pathogen Phytophthora cactorum.</title>
        <authorList>
            <person name="Armitage A.D."/>
            <person name="Nellist C.F."/>
            <person name="Bates H."/>
            <person name="Vickerstaff R.J."/>
            <person name="Harrison R.J."/>
        </authorList>
    </citation>
    <scope>NUCLEOTIDE SEQUENCE</scope>
    <source>
        <strain evidence="4">15-7</strain>
        <strain evidence="5">4032</strain>
        <strain evidence="6">4040</strain>
        <strain evidence="7">P415</strain>
        <strain evidence="8">P421</strain>
    </source>
</reference>
<protein>
    <recommendedName>
        <fullName evidence="3">Jacalin-type lectin domain-containing protein</fullName>
    </recommendedName>
</protein>
<evidence type="ECO:0000313" key="6">
    <source>
        <dbReference type="EMBL" id="KAG2950464.1"/>
    </source>
</evidence>
<dbReference type="AlphaFoldDB" id="A0A329RN63"/>
<evidence type="ECO:0000313" key="5">
    <source>
        <dbReference type="EMBL" id="KAG2940384.1"/>
    </source>
</evidence>
<dbReference type="Proteomes" id="UP000251314">
    <property type="component" value="Unassembled WGS sequence"/>
</dbReference>
<dbReference type="EMBL" id="RCMK01000070">
    <property type="protein sequence ID" value="KAG2950464.1"/>
    <property type="molecule type" value="Genomic_DNA"/>
</dbReference>
<gene>
    <name evidence="9" type="ORF">PC110_g17436</name>
    <name evidence="4" type="ORF">PC113_g19</name>
    <name evidence="5" type="ORF">PC115_g2609</name>
    <name evidence="6" type="ORF">PC117_g4437</name>
    <name evidence="7" type="ORF">PC118_g1682</name>
    <name evidence="8" type="ORF">PC129_g2700</name>
</gene>